<proteinExistence type="predicted"/>
<name>A0A4Y2K056_ARAVE</name>
<feature type="non-terminal residue" evidence="2">
    <location>
        <position position="1"/>
    </location>
</feature>
<comment type="caution">
    <text evidence="2">The sequence shown here is derived from an EMBL/GenBank/DDBJ whole genome shotgun (WGS) entry which is preliminary data.</text>
</comment>
<dbReference type="EMBL" id="BGPR01004084">
    <property type="protein sequence ID" value="GBM95720.1"/>
    <property type="molecule type" value="Genomic_DNA"/>
</dbReference>
<evidence type="ECO:0000313" key="3">
    <source>
        <dbReference type="Proteomes" id="UP000499080"/>
    </source>
</evidence>
<evidence type="ECO:0000313" key="2">
    <source>
        <dbReference type="EMBL" id="GBM95720.1"/>
    </source>
</evidence>
<accession>A0A4Y2K056</accession>
<gene>
    <name evidence="2" type="ORF">AVEN_227606_1</name>
</gene>
<feature type="compositionally biased region" description="Low complexity" evidence="1">
    <location>
        <begin position="47"/>
        <end position="65"/>
    </location>
</feature>
<sequence>STLRWLRIALTAGQHASPAPPLHASTGPYLPSHATLPPQGIKWISASNSRVPHDSSSVSYSSTSI</sequence>
<organism evidence="2 3">
    <name type="scientific">Araneus ventricosus</name>
    <name type="common">Orbweaver spider</name>
    <name type="synonym">Epeira ventricosa</name>
    <dbReference type="NCBI Taxonomy" id="182803"/>
    <lineage>
        <taxon>Eukaryota</taxon>
        <taxon>Metazoa</taxon>
        <taxon>Ecdysozoa</taxon>
        <taxon>Arthropoda</taxon>
        <taxon>Chelicerata</taxon>
        <taxon>Arachnida</taxon>
        <taxon>Araneae</taxon>
        <taxon>Araneomorphae</taxon>
        <taxon>Entelegynae</taxon>
        <taxon>Araneoidea</taxon>
        <taxon>Araneidae</taxon>
        <taxon>Araneus</taxon>
    </lineage>
</organism>
<protein>
    <submittedName>
        <fullName evidence="2">Uncharacterized protein</fullName>
    </submittedName>
</protein>
<feature type="region of interest" description="Disordered" evidence="1">
    <location>
        <begin position="46"/>
        <end position="65"/>
    </location>
</feature>
<dbReference type="AlphaFoldDB" id="A0A4Y2K056"/>
<keyword evidence="3" id="KW-1185">Reference proteome</keyword>
<dbReference type="Proteomes" id="UP000499080">
    <property type="component" value="Unassembled WGS sequence"/>
</dbReference>
<evidence type="ECO:0000256" key="1">
    <source>
        <dbReference type="SAM" id="MobiDB-lite"/>
    </source>
</evidence>
<reference evidence="2 3" key="1">
    <citation type="journal article" date="2019" name="Sci. Rep.">
        <title>Orb-weaving spider Araneus ventricosus genome elucidates the spidroin gene catalogue.</title>
        <authorList>
            <person name="Kono N."/>
            <person name="Nakamura H."/>
            <person name="Ohtoshi R."/>
            <person name="Moran D.A.P."/>
            <person name="Shinohara A."/>
            <person name="Yoshida Y."/>
            <person name="Fujiwara M."/>
            <person name="Mori M."/>
            <person name="Tomita M."/>
            <person name="Arakawa K."/>
        </authorList>
    </citation>
    <scope>NUCLEOTIDE SEQUENCE [LARGE SCALE GENOMIC DNA]</scope>
</reference>